<feature type="transmembrane region" description="Helical" evidence="16">
    <location>
        <begin position="230"/>
        <end position="248"/>
    </location>
</feature>
<dbReference type="InterPro" id="IPR017938">
    <property type="entry name" value="Riboflavin_synthase-like_b-brl"/>
</dbReference>
<reference evidence="19 20" key="1">
    <citation type="submission" date="2016-10" db="EMBL/GenBank/DDBJ databases">
        <authorList>
            <person name="de Groot N.N."/>
        </authorList>
    </citation>
    <scope>NUCLEOTIDE SEQUENCE [LARGE SCALE GENOMIC DNA]</scope>
    <source>
        <strain evidence="19 20">CBS 141442</strain>
    </source>
</reference>
<feature type="signal peptide" evidence="17">
    <location>
        <begin position="1"/>
        <end position="19"/>
    </location>
</feature>
<evidence type="ECO:0000256" key="3">
    <source>
        <dbReference type="ARBA" id="ARBA00012668"/>
    </source>
</evidence>
<dbReference type="InterPro" id="IPR017927">
    <property type="entry name" value="FAD-bd_FR_type"/>
</dbReference>
<dbReference type="PANTHER" id="PTHR32361">
    <property type="entry name" value="FERRIC/CUPRIC REDUCTASE TRANSMEMBRANE COMPONENT"/>
    <property type="match status" value="1"/>
</dbReference>
<keyword evidence="6" id="KW-0285">Flavoprotein</keyword>
<feature type="chain" id="PRO_5012634270" description="ferric-chelate reductase (NADPH)" evidence="17">
    <location>
        <begin position="20"/>
        <end position="702"/>
    </location>
</feature>
<keyword evidence="9" id="KW-0249">Electron transport</keyword>
<dbReference type="EC" id="1.16.1.9" evidence="3"/>
<dbReference type="AlphaFoldDB" id="A0A1L0BKW3"/>
<feature type="transmembrane region" description="Helical" evidence="16">
    <location>
        <begin position="375"/>
        <end position="395"/>
    </location>
</feature>
<proteinExistence type="inferred from homology"/>
<feature type="transmembrane region" description="Helical" evidence="16">
    <location>
        <begin position="155"/>
        <end position="174"/>
    </location>
</feature>
<evidence type="ECO:0000256" key="5">
    <source>
        <dbReference type="ARBA" id="ARBA00022475"/>
    </source>
</evidence>
<dbReference type="OrthoDB" id="4494341at2759"/>
<dbReference type="InterPro" id="IPR013112">
    <property type="entry name" value="FAD-bd_8"/>
</dbReference>
<dbReference type="STRING" id="45354.A0A1L0BKW3"/>
<dbReference type="CDD" id="cd06186">
    <property type="entry name" value="NOX_Duox_like_FAD_NADP"/>
    <property type="match status" value="1"/>
</dbReference>
<evidence type="ECO:0000259" key="18">
    <source>
        <dbReference type="PROSITE" id="PS51384"/>
    </source>
</evidence>
<dbReference type="EMBL" id="LT635758">
    <property type="protein sequence ID" value="SGZ51985.1"/>
    <property type="molecule type" value="Genomic_DNA"/>
</dbReference>
<comment type="catalytic activity">
    <reaction evidence="15">
        <text>2 a Fe(II)-siderophore + NADP(+) + H(+) = 2 a Fe(III)-siderophore + NADPH</text>
        <dbReference type="Rhea" id="RHEA:28795"/>
        <dbReference type="Rhea" id="RHEA-COMP:11342"/>
        <dbReference type="Rhea" id="RHEA-COMP:11344"/>
        <dbReference type="ChEBI" id="CHEBI:15378"/>
        <dbReference type="ChEBI" id="CHEBI:29033"/>
        <dbReference type="ChEBI" id="CHEBI:29034"/>
        <dbReference type="ChEBI" id="CHEBI:57783"/>
        <dbReference type="ChEBI" id="CHEBI:58349"/>
        <dbReference type="EC" id="1.16.1.9"/>
    </reaction>
</comment>
<dbReference type="Gene3D" id="3.40.50.80">
    <property type="entry name" value="Nucleotide-binding domain of ferredoxin-NADP reductase (FNR) module"/>
    <property type="match status" value="1"/>
</dbReference>
<dbReference type="PROSITE" id="PS51384">
    <property type="entry name" value="FAD_FR"/>
    <property type="match status" value="1"/>
</dbReference>
<dbReference type="InterPro" id="IPR013121">
    <property type="entry name" value="Fe_red_NAD-bd_6"/>
</dbReference>
<keyword evidence="12" id="KW-0406">Ion transport</keyword>
<evidence type="ECO:0000256" key="16">
    <source>
        <dbReference type="SAM" id="Phobius"/>
    </source>
</evidence>
<keyword evidence="14" id="KW-0325">Glycoprotein</keyword>
<evidence type="ECO:0000313" key="19">
    <source>
        <dbReference type="EMBL" id="SGZ51985.1"/>
    </source>
</evidence>
<keyword evidence="13 16" id="KW-0472">Membrane</keyword>
<keyword evidence="11" id="KW-0560">Oxidoreductase</keyword>
<evidence type="ECO:0000256" key="7">
    <source>
        <dbReference type="ARBA" id="ARBA00022692"/>
    </source>
</evidence>
<evidence type="ECO:0000256" key="6">
    <source>
        <dbReference type="ARBA" id="ARBA00022630"/>
    </source>
</evidence>
<dbReference type="Pfam" id="PF08030">
    <property type="entry name" value="NAD_binding_6"/>
    <property type="match status" value="1"/>
</dbReference>
<organism evidence="19 20">
    <name type="scientific">Sungouiella intermedia</name>
    <dbReference type="NCBI Taxonomy" id="45354"/>
    <lineage>
        <taxon>Eukaryota</taxon>
        <taxon>Fungi</taxon>
        <taxon>Dikarya</taxon>
        <taxon>Ascomycota</taxon>
        <taxon>Saccharomycotina</taxon>
        <taxon>Pichiomycetes</taxon>
        <taxon>Metschnikowiaceae</taxon>
        <taxon>Sungouiella</taxon>
    </lineage>
</organism>
<evidence type="ECO:0000256" key="1">
    <source>
        <dbReference type="ARBA" id="ARBA00004651"/>
    </source>
</evidence>
<evidence type="ECO:0000256" key="12">
    <source>
        <dbReference type="ARBA" id="ARBA00023065"/>
    </source>
</evidence>
<keyword evidence="5" id="KW-1003">Cell membrane</keyword>
<feature type="transmembrane region" description="Helical" evidence="16">
    <location>
        <begin position="349"/>
        <end position="368"/>
    </location>
</feature>
<dbReference type="Proteomes" id="UP000182334">
    <property type="component" value="Chromosome III"/>
</dbReference>
<dbReference type="GO" id="GO:0005886">
    <property type="term" value="C:plasma membrane"/>
    <property type="evidence" value="ECO:0007669"/>
    <property type="project" value="UniProtKB-SubCell"/>
</dbReference>
<evidence type="ECO:0000256" key="17">
    <source>
        <dbReference type="SAM" id="SignalP"/>
    </source>
</evidence>
<dbReference type="GO" id="GO:0006826">
    <property type="term" value="P:iron ion transport"/>
    <property type="evidence" value="ECO:0007669"/>
    <property type="project" value="TreeGrafter"/>
</dbReference>
<keyword evidence="10 16" id="KW-1133">Transmembrane helix</keyword>
<keyword evidence="17" id="KW-0732">Signal</keyword>
<dbReference type="InterPro" id="IPR013130">
    <property type="entry name" value="Fe3_Rdtase_TM_dom"/>
</dbReference>
<evidence type="ECO:0000256" key="13">
    <source>
        <dbReference type="ARBA" id="ARBA00023136"/>
    </source>
</evidence>
<dbReference type="InterPro" id="IPR051410">
    <property type="entry name" value="Ferric/Cupric_Reductase"/>
</dbReference>
<comment type="subcellular location">
    <subcellularLocation>
        <location evidence="1">Cell membrane</location>
        <topology evidence="1">Multi-pass membrane protein</topology>
    </subcellularLocation>
</comment>
<dbReference type="SFLD" id="SFLDG01168">
    <property type="entry name" value="Ferric_reductase_subgroup_(FRE"/>
    <property type="match status" value="1"/>
</dbReference>
<accession>A0A1L0BKW3</accession>
<evidence type="ECO:0000313" key="20">
    <source>
        <dbReference type="Proteomes" id="UP000182334"/>
    </source>
</evidence>
<dbReference type="Pfam" id="PF01794">
    <property type="entry name" value="Ferric_reduct"/>
    <property type="match status" value="1"/>
</dbReference>
<dbReference type="SUPFAM" id="SSF63380">
    <property type="entry name" value="Riboflavin synthase domain-like"/>
    <property type="match status" value="1"/>
</dbReference>
<evidence type="ECO:0000256" key="15">
    <source>
        <dbReference type="ARBA" id="ARBA00048483"/>
    </source>
</evidence>
<feature type="transmembrane region" description="Helical" evidence="16">
    <location>
        <begin position="310"/>
        <end position="329"/>
    </location>
</feature>
<gene>
    <name evidence="19" type="ORF">SAMEA4029010_CIC11G00000000042</name>
</gene>
<feature type="domain" description="FAD-binding FR-type" evidence="18">
    <location>
        <begin position="422"/>
        <end position="528"/>
    </location>
</feature>
<dbReference type="GO" id="GO:0052851">
    <property type="term" value="F:ferric-chelate reductase (NADPH) activity"/>
    <property type="evidence" value="ECO:0007669"/>
    <property type="project" value="UniProtKB-EC"/>
</dbReference>
<evidence type="ECO:0000256" key="11">
    <source>
        <dbReference type="ARBA" id="ARBA00023002"/>
    </source>
</evidence>
<dbReference type="Pfam" id="PF08022">
    <property type="entry name" value="FAD_binding_8"/>
    <property type="match status" value="1"/>
</dbReference>
<dbReference type="GO" id="GO:0015677">
    <property type="term" value="P:copper ion import"/>
    <property type="evidence" value="ECO:0007669"/>
    <property type="project" value="TreeGrafter"/>
</dbReference>
<evidence type="ECO:0000256" key="8">
    <source>
        <dbReference type="ARBA" id="ARBA00022827"/>
    </source>
</evidence>
<keyword evidence="4" id="KW-0813">Transport</keyword>
<sequence>MVSFTKLASAALLAATVLADDDGVKLYSKDELTVGACQVIFKKNVIFFKKDKAGFCNVKNQPALGTMAMCLNVMPHKHAIDYFIEDVCAPFNLTHEAFWASYENATKFAVKNLTAVPGFNITKPFYYPVAFKNKTLKGAYDSQIGRYFNYNRANIYSWILLGYWFLLVAVAGVCRLTSHMAPKLAQSFNGKASNLYRKYITLPALIGRKKTEHLRFFKVFEAVVPGRIETIYIFVWFVLCVIFNTIDYKHDSPNSIWKVEAAEIGRKIADRTGIMALYFIPQLILFAGRNNFLQWISGWSFARFNVVHHWYGRTTFILMLLHAVGMTYNGKNIGAGKYDARNAKPYVRWGYVATIACAIMCVHSLSALRKRNYEGFLLFHNIMGVIVIAGTWIHVADDAFQTTMYAATAVWAFDKTIRLVRLAWFGVRTAEVQLIAGETLKVKVPRPSHWKPFPMAHAFIYFFRPSCFWQSHPFTIVDSAVEDNTITFYIKVKGGMTHGLYQYLSTQPEQKALIKCSVEGPYGTKQPLQHYSTVAFLSGGNGIPGLYAGALNLTKKSTNQKLKLYWIIRHWKSVEWFYEELQRLQSTSVQPIVYVTDYNTPLEQCFIEKFEESDASSEEKKSTEETTTDHVARLKSKLSFVDFRAGRPNVESLIKEEIAESSGSIAFVACGHNSFVDESRKVIVENLPEGKRVDFYDQMQTW</sequence>
<dbReference type="SFLD" id="SFLDS00052">
    <property type="entry name" value="Ferric_Reductase_Domain"/>
    <property type="match status" value="1"/>
</dbReference>
<evidence type="ECO:0000256" key="4">
    <source>
        <dbReference type="ARBA" id="ARBA00022448"/>
    </source>
</evidence>
<dbReference type="GO" id="GO:0006879">
    <property type="term" value="P:intracellular iron ion homeostasis"/>
    <property type="evidence" value="ECO:0007669"/>
    <property type="project" value="TreeGrafter"/>
</dbReference>
<comment type="similarity">
    <text evidence="2">Belongs to the ferric reductase (FRE) family.</text>
</comment>
<evidence type="ECO:0000256" key="2">
    <source>
        <dbReference type="ARBA" id="ARBA00006278"/>
    </source>
</evidence>
<keyword evidence="7 16" id="KW-0812">Transmembrane</keyword>
<protein>
    <recommendedName>
        <fullName evidence="3">ferric-chelate reductase (NADPH)</fullName>
        <ecNumber evidence="3">1.16.1.9</ecNumber>
    </recommendedName>
</protein>
<keyword evidence="20" id="KW-1185">Reference proteome</keyword>
<dbReference type="InterPro" id="IPR039261">
    <property type="entry name" value="FNR_nucleotide-bd"/>
</dbReference>
<evidence type="ECO:0000256" key="14">
    <source>
        <dbReference type="ARBA" id="ARBA00023180"/>
    </source>
</evidence>
<name>A0A1L0BKW3_9ASCO</name>
<dbReference type="PANTHER" id="PTHR32361:SF9">
    <property type="entry name" value="FERRIC REDUCTASE TRANSMEMBRANE COMPONENT 3-RELATED"/>
    <property type="match status" value="1"/>
</dbReference>
<evidence type="ECO:0000256" key="9">
    <source>
        <dbReference type="ARBA" id="ARBA00022982"/>
    </source>
</evidence>
<keyword evidence="8" id="KW-0274">FAD</keyword>
<evidence type="ECO:0000256" key="10">
    <source>
        <dbReference type="ARBA" id="ARBA00022989"/>
    </source>
</evidence>
<dbReference type="SUPFAM" id="SSF52343">
    <property type="entry name" value="Ferredoxin reductase-like, C-terminal NADP-linked domain"/>
    <property type="match status" value="1"/>
</dbReference>